<keyword evidence="2" id="KW-1185">Reference proteome</keyword>
<reference evidence="1" key="1">
    <citation type="submission" date="2025-08" db="UniProtKB">
        <authorList>
            <consortium name="Ensembl"/>
        </authorList>
    </citation>
    <scope>IDENTIFICATION</scope>
</reference>
<organism evidence="1 2">
    <name type="scientific">Haplochromis burtoni</name>
    <name type="common">Burton's mouthbrooder</name>
    <name type="synonym">Chromis burtoni</name>
    <dbReference type="NCBI Taxonomy" id="8153"/>
    <lineage>
        <taxon>Eukaryota</taxon>
        <taxon>Metazoa</taxon>
        <taxon>Chordata</taxon>
        <taxon>Craniata</taxon>
        <taxon>Vertebrata</taxon>
        <taxon>Euteleostomi</taxon>
        <taxon>Actinopterygii</taxon>
        <taxon>Neopterygii</taxon>
        <taxon>Teleostei</taxon>
        <taxon>Neoteleostei</taxon>
        <taxon>Acanthomorphata</taxon>
        <taxon>Ovalentaria</taxon>
        <taxon>Cichlomorphae</taxon>
        <taxon>Cichliformes</taxon>
        <taxon>Cichlidae</taxon>
        <taxon>African cichlids</taxon>
        <taxon>Pseudocrenilabrinae</taxon>
        <taxon>Haplochromini</taxon>
        <taxon>Haplochromis</taxon>
    </lineage>
</organism>
<accession>A0A3Q2WD05</accession>
<reference evidence="1" key="2">
    <citation type="submission" date="2025-09" db="UniProtKB">
        <authorList>
            <consortium name="Ensembl"/>
        </authorList>
    </citation>
    <scope>IDENTIFICATION</scope>
</reference>
<evidence type="ECO:0000313" key="2">
    <source>
        <dbReference type="Proteomes" id="UP000264840"/>
    </source>
</evidence>
<evidence type="ECO:0000313" key="1">
    <source>
        <dbReference type="Ensembl" id="ENSHBUP00000019499.1"/>
    </source>
</evidence>
<dbReference type="Ensembl" id="ENSHBUT00000028875.1">
    <property type="protein sequence ID" value="ENSHBUP00000019499.1"/>
    <property type="gene ID" value="ENSHBUG00000021676.1"/>
</dbReference>
<protein>
    <submittedName>
        <fullName evidence="1">Uncharacterized protein</fullName>
    </submittedName>
</protein>
<sequence>APFFLSKRILITSLLFVSLFFPSRSLCFLHACMCLVSTQLLWCSLNTYESIKLQMFFTCARFVYLQYLQYVRLQNAAKSVCNSNIDFR</sequence>
<dbReference type="Proteomes" id="UP000264840">
    <property type="component" value="Unplaced"/>
</dbReference>
<name>A0A3Q2WD05_HAPBU</name>
<proteinExistence type="predicted"/>
<dbReference type="AlphaFoldDB" id="A0A3Q2WD05"/>